<accession>A0AAV3QJV6</accession>
<dbReference type="AlphaFoldDB" id="A0AAV3QJV6"/>
<gene>
    <name evidence="1" type="ORF">LIER_18934</name>
</gene>
<proteinExistence type="predicted"/>
<organism evidence="1 2">
    <name type="scientific">Lithospermum erythrorhizon</name>
    <name type="common">Purple gromwell</name>
    <name type="synonym">Lithospermum officinale var. erythrorhizon</name>
    <dbReference type="NCBI Taxonomy" id="34254"/>
    <lineage>
        <taxon>Eukaryota</taxon>
        <taxon>Viridiplantae</taxon>
        <taxon>Streptophyta</taxon>
        <taxon>Embryophyta</taxon>
        <taxon>Tracheophyta</taxon>
        <taxon>Spermatophyta</taxon>
        <taxon>Magnoliopsida</taxon>
        <taxon>eudicotyledons</taxon>
        <taxon>Gunneridae</taxon>
        <taxon>Pentapetalae</taxon>
        <taxon>asterids</taxon>
        <taxon>lamiids</taxon>
        <taxon>Boraginales</taxon>
        <taxon>Boraginaceae</taxon>
        <taxon>Boraginoideae</taxon>
        <taxon>Lithospermeae</taxon>
        <taxon>Lithospermum</taxon>
    </lineage>
</organism>
<comment type="caution">
    <text evidence="1">The sequence shown here is derived from an EMBL/GenBank/DDBJ whole genome shotgun (WGS) entry which is preliminary data.</text>
</comment>
<evidence type="ECO:0000313" key="1">
    <source>
        <dbReference type="EMBL" id="GAA0162950.1"/>
    </source>
</evidence>
<keyword evidence="2" id="KW-1185">Reference proteome</keyword>
<name>A0AAV3QJV6_LITER</name>
<dbReference type="PANTHER" id="PTHR47150:SF5">
    <property type="entry name" value="OS07G0546750 PROTEIN"/>
    <property type="match status" value="1"/>
</dbReference>
<evidence type="ECO:0000313" key="2">
    <source>
        <dbReference type="Proteomes" id="UP001454036"/>
    </source>
</evidence>
<dbReference type="PANTHER" id="PTHR47150">
    <property type="entry name" value="OS12G0169200 PROTEIN"/>
    <property type="match status" value="1"/>
</dbReference>
<dbReference type="Proteomes" id="UP001454036">
    <property type="component" value="Unassembled WGS sequence"/>
</dbReference>
<sequence length="191" mass="22639">MDPPQFVFDIEAYKRQTQMEEELIVKPLRERHKKILGEMKAQNSTPHNKRKYIYRDHAAANRRLIENYFSDEPTYDETMFRRRFRMEKDVFLRIVGDLSTHDDYFKQRFDAANKEGISSLAKCTTAIRMLAYGLVADSVDEYIKIRGTTALECLRKFCKGIIQLYEPVYLREPNTDDLQRILHVSEMQGFP</sequence>
<dbReference type="EMBL" id="BAABME010004608">
    <property type="protein sequence ID" value="GAA0162950.1"/>
    <property type="molecule type" value="Genomic_DNA"/>
</dbReference>
<reference evidence="1 2" key="1">
    <citation type="submission" date="2024-01" db="EMBL/GenBank/DDBJ databases">
        <title>The complete chloroplast genome sequence of Lithospermum erythrorhizon: insights into the phylogenetic relationship among Boraginaceae species and the maternal lineages of purple gromwells.</title>
        <authorList>
            <person name="Okada T."/>
            <person name="Watanabe K."/>
        </authorList>
    </citation>
    <scope>NUCLEOTIDE SEQUENCE [LARGE SCALE GENOMIC DNA]</scope>
</reference>
<protein>
    <submittedName>
        <fullName evidence="1">Uncharacterized protein</fullName>
    </submittedName>
</protein>